<keyword evidence="6" id="KW-0472">Membrane</keyword>
<dbReference type="Pfam" id="PF01103">
    <property type="entry name" value="Omp85"/>
    <property type="match status" value="1"/>
</dbReference>
<accession>A0A3A8PZV8</accession>
<dbReference type="PIRSF" id="PIRSF006076">
    <property type="entry name" value="OM_assembly_OMP85"/>
    <property type="match status" value="1"/>
</dbReference>
<feature type="compositionally biased region" description="Low complexity" evidence="9">
    <location>
        <begin position="76"/>
        <end position="86"/>
    </location>
</feature>
<feature type="chain" id="PRO_5017220379" description="Outer membrane protein assembly factor BamA" evidence="10">
    <location>
        <begin position="39"/>
        <end position="840"/>
    </location>
</feature>
<dbReference type="PANTHER" id="PTHR12815">
    <property type="entry name" value="SORTING AND ASSEMBLY MACHINERY SAMM50 PROTEIN FAMILY MEMBER"/>
    <property type="match status" value="1"/>
</dbReference>
<dbReference type="PANTHER" id="PTHR12815:SF23">
    <property type="entry name" value="OUTER MEMBRANE PROTEIN ASSEMBLY FACTOR BAMA"/>
    <property type="match status" value="1"/>
</dbReference>
<keyword evidence="5" id="KW-0677">Repeat</keyword>
<evidence type="ECO:0000259" key="11">
    <source>
        <dbReference type="PROSITE" id="PS51779"/>
    </source>
</evidence>
<evidence type="ECO:0000256" key="3">
    <source>
        <dbReference type="ARBA" id="ARBA00022692"/>
    </source>
</evidence>
<dbReference type="GO" id="GO:0009279">
    <property type="term" value="C:cell outer membrane"/>
    <property type="evidence" value="ECO:0007669"/>
    <property type="project" value="UniProtKB-UniRule"/>
</dbReference>
<dbReference type="Gene3D" id="3.10.20.310">
    <property type="entry name" value="membrane protein fhac"/>
    <property type="match status" value="5"/>
</dbReference>
<evidence type="ECO:0000256" key="7">
    <source>
        <dbReference type="ARBA" id="ARBA00023237"/>
    </source>
</evidence>
<dbReference type="AlphaFoldDB" id="A0A3A8PZV8"/>
<dbReference type="Gene3D" id="2.40.160.50">
    <property type="entry name" value="membrane protein fhac: a member of the omp85/tpsb transporter family"/>
    <property type="match status" value="1"/>
</dbReference>
<evidence type="ECO:0000256" key="10">
    <source>
        <dbReference type="SAM" id="SignalP"/>
    </source>
</evidence>
<feature type="domain" description="POTRA" evidence="11">
    <location>
        <begin position="248"/>
        <end position="336"/>
    </location>
</feature>
<comment type="caution">
    <text evidence="12">The sequence shown here is derived from an EMBL/GenBank/DDBJ whole genome shotgun (WGS) entry which is preliminary data.</text>
</comment>
<keyword evidence="13" id="KW-1185">Reference proteome</keyword>
<feature type="region of interest" description="Disordered" evidence="9">
    <location>
        <begin position="48"/>
        <end position="95"/>
    </location>
</feature>
<evidence type="ECO:0000256" key="4">
    <source>
        <dbReference type="ARBA" id="ARBA00022729"/>
    </source>
</evidence>
<evidence type="ECO:0000313" key="12">
    <source>
        <dbReference type="EMBL" id="RKH62036.1"/>
    </source>
</evidence>
<reference evidence="13" key="1">
    <citation type="submission" date="2018-09" db="EMBL/GenBank/DDBJ databases">
        <authorList>
            <person name="Livingstone P.G."/>
            <person name="Whitworth D.E."/>
        </authorList>
    </citation>
    <scope>NUCLEOTIDE SEQUENCE [LARGE SCALE GENOMIC DNA]</scope>
    <source>
        <strain evidence="13">CA051B</strain>
    </source>
</reference>
<dbReference type="InterPro" id="IPR023707">
    <property type="entry name" value="OM_assembly_BamA"/>
</dbReference>
<dbReference type="GO" id="GO:0071709">
    <property type="term" value="P:membrane assembly"/>
    <property type="evidence" value="ECO:0007669"/>
    <property type="project" value="InterPro"/>
</dbReference>
<evidence type="ECO:0000256" key="5">
    <source>
        <dbReference type="ARBA" id="ARBA00022737"/>
    </source>
</evidence>
<feature type="signal peptide" evidence="10">
    <location>
        <begin position="1"/>
        <end position="38"/>
    </location>
</feature>
<dbReference type="InterPro" id="IPR034746">
    <property type="entry name" value="POTRA"/>
</dbReference>
<protein>
    <recommendedName>
        <fullName evidence="8">Outer membrane protein assembly factor BamA</fullName>
    </recommendedName>
</protein>
<keyword evidence="3" id="KW-0812">Transmembrane</keyword>
<sequence>MPRLFLAGLHLRLTVLRKSLLPLLAVALWALWPGPAHAQLDVDAGSPAVVPPSPSAATPVAAPDAGTEVGSGTGPGAAPDAPLAASPEDDANVSPADRVVEIRVEGNRRVEAEAVRRALKTKVGDPLTRSADDLRAVWALGYFTDVQLLAQRTAKGIAYVVRVAERPTIRAVQLQGNEELSQEDLKEQLELRAGTILDIEAVRATQKKIQEKYVEKGYFLAEVTYRLDPVEQGAAVNVVYVINEHSKVMVKQITLLGAEKVPADELKAVMITREGGFLSFFTGEGTYREEAFQRDLAVIQIAYYDRGFINVRVDKPTVQLSADKRDIYITLHITEGESYDIGKIDFAGDLERPPEELAKLMKSRPKERFNRGQLSTDISAISDVYFDKGYAYANINPVTSVNAETRTVDLTFDIQKGPLVNIERIDVVGNNKTRDKVIRRELRVYEGELYNGTGVRRSRERVTALGFFETVEITQHPGSTDNAIVLQVEVKEKATGTFQVGLGFSNVENFIFTAQVSQNNFLGWGQSVSASAQISGLRSLVQLSFYDPYFLDTNYLLSAEFFRVQADYEGFIRNSTGGTISLGRQLVDDVLATVGYTREYVDVQAGQGIGAVLLANQFQSGTTSALRLSVSFDRRDNRLFPSRGFIHYGSVETAPSFLGGTFLFNRYTAYSRLYFPMPLGFVFKTNATLGYVQQLDSSKPLPISELYYVGGINTIRGYYLRSISPTLLVPRADNPDANVTEFRVGGNKQLIFNFELEFPIFEKAGLRGVLFYDAGNAFGSNEKFFEDRQNKLPLGLFHSAGFGFRWFSPIGPLRFEWGIPLTKRPSDDPILFEFTIGNFF</sequence>
<dbReference type="InterPro" id="IPR039910">
    <property type="entry name" value="D15-like"/>
</dbReference>
<evidence type="ECO:0000256" key="2">
    <source>
        <dbReference type="ARBA" id="ARBA00022452"/>
    </source>
</evidence>
<dbReference type="NCBIfam" id="TIGR03303">
    <property type="entry name" value="OM_YaeT"/>
    <property type="match status" value="1"/>
</dbReference>
<evidence type="ECO:0000313" key="13">
    <source>
        <dbReference type="Proteomes" id="UP000272888"/>
    </source>
</evidence>
<dbReference type="InterPro" id="IPR000184">
    <property type="entry name" value="Bac_surfAg_D15"/>
</dbReference>
<evidence type="ECO:0000256" key="1">
    <source>
        <dbReference type="ARBA" id="ARBA00004370"/>
    </source>
</evidence>
<dbReference type="InterPro" id="IPR010827">
    <property type="entry name" value="BamA/TamA_POTRA"/>
</dbReference>
<evidence type="ECO:0000256" key="9">
    <source>
        <dbReference type="SAM" id="MobiDB-lite"/>
    </source>
</evidence>
<feature type="domain" description="POTRA" evidence="11">
    <location>
        <begin position="420"/>
        <end position="491"/>
    </location>
</feature>
<dbReference type="Proteomes" id="UP000272888">
    <property type="component" value="Unassembled WGS sequence"/>
</dbReference>
<keyword evidence="2" id="KW-1134">Transmembrane beta strand</keyword>
<dbReference type="EMBL" id="RAWB01000085">
    <property type="protein sequence ID" value="RKH62036.1"/>
    <property type="molecule type" value="Genomic_DNA"/>
</dbReference>
<feature type="domain" description="POTRA" evidence="11">
    <location>
        <begin position="167"/>
        <end position="245"/>
    </location>
</feature>
<keyword evidence="7" id="KW-0998">Cell outer membrane</keyword>
<organism evidence="12 13">
    <name type="scientific">Corallococcus llansteffanensis</name>
    <dbReference type="NCBI Taxonomy" id="2316731"/>
    <lineage>
        <taxon>Bacteria</taxon>
        <taxon>Pseudomonadati</taxon>
        <taxon>Myxococcota</taxon>
        <taxon>Myxococcia</taxon>
        <taxon>Myxococcales</taxon>
        <taxon>Cystobacterineae</taxon>
        <taxon>Myxococcaceae</taxon>
        <taxon>Corallococcus</taxon>
    </lineage>
</organism>
<feature type="domain" description="POTRA" evidence="11">
    <location>
        <begin position="339"/>
        <end position="417"/>
    </location>
</feature>
<comment type="subcellular location">
    <subcellularLocation>
        <location evidence="1">Membrane</location>
    </subcellularLocation>
</comment>
<dbReference type="Pfam" id="PF07244">
    <property type="entry name" value="POTRA"/>
    <property type="match status" value="5"/>
</dbReference>
<feature type="compositionally biased region" description="Low complexity" evidence="9">
    <location>
        <begin position="55"/>
        <end position="67"/>
    </location>
</feature>
<evidence type="ECO:0000256" key="8">
    <source>
        <dbReference type="NCBIfam" id="TIGR03303"/>
    </source>
</evidence>
<keyword evidence="4 10" id="KW-0732">Signal</keyword>
<evidence type="ECO:0000256" key="6">
    <source>
        <dbReference type="ARBA" id="ARBA00023136"/>
    </source>
</evidence>
<proteinExistence type="predicted"/>
<gene>
    <name evidence="12" type="primary">bamA</name>
    <name evidence="12" type="ORF">D7V93_10755</name>
</gene>
<name>A0A3A8PZV8_9BACT</name>
<dbReference type="PROSITE" id="PS51779">
    <property type="entry name" value="POTRA"/>
    <property type="match status" value="4"/>
</dbReference>